<keyword evidence="2" id="KW-0255">Endonuclease</keyword>
<keyword evidence="3" id="KW-1185">Reference proteome</keyword>
<feature type="domain" description="Putative restriction endonuclease" evidence="1">
    <location>
        <begin position="16"/>
        <end position="165"/>
    </location>
</feature>
<dbReference type="CDD" id="cd06260">
    <property type="entry name" value="DUF820-like"/>
    <property type="match status" value="1"/>
</dbReference>
<dbReference type="RefSeq" id="WP_359775826.1">
    <property type="nucleotide sequence ID" value="NZ_JBEYRR010000002.1"/>
</dbReference>
<comment type="caution">
    <text evidence="2">The sequence shown here is derived from an EMBL/GenBank/DDBJ whole genome shotgun (WGS) entry which is preliminary data.</text>
</comment>
<dbReference type="InterPro" id="IPR012296">
    <property type="entry name" value="Nuclease_put_TT1808"/>
</dbReference>
<dbReference type="PANTHER" id="PTHR35400:SF3">
    <property type="entry name" value="SLL1072 PROTEIN"/>
    <property type="match status" value="1"/>
</dbReference>
<protein>
    <submittedName>
        <fullName evidence="2">Uma2 family endonuclease</fullName>
    </submittedName>
</protein>
<dbReference type="Pfam" id="PF05685">
    <property type="entry name" value="Uma2"/>
    <property type="match status" value="1"/>
</dbReference>
<dbReference type="PANTHER" id="PTHR35400">
    <property type="entry name" value="SLR1083 PROTEIN"/>
    <property type="match status" value="1"/>
</dbReference>
<dbReference type="Proteomes" id="UP001553843">
    <property type="component" value="Unassembled WGS sequence"/>
</dbReference>
<dbReference type="InterPro" id="IPR008538">
    <property type="entry name" value="Uma2"/>
</dbReference>
<accession>A0ABV3LR15</accession>
<dbReference type="Gene3D" id="3.90.1570.10">
    <property type="entry name" value="tt1808, chain A"/>
    <property type="match status" value="1"/>
</dbReference>
<gene>
    <name evidence="2" type="ORF">AB0887_08015</name>
</gene>
<dbReference type="EMBL" id="JBEYRS010000002">
    <property type="protein sequence ID" value="MEW2361906.1"/>
    <property type="molecule type" value="Genomic_DNA"/>
</dbReference>
<evidence type="ECO:0000313" key="2">
    <source>
        <dbReference type="EMBL" id="MEW2361906.1"/>
    </source>
</evidence>
<keyword evidence="2" id="KW-0540">Nuclease</keyword>
<dbReference type="SUPFAM" id="SSF52980">
    <property type="entry name" value="Restriction endonuclease-like"/>
    <property type="match status" value="1"/>
</dbReference>
<dbReference type="GO" id="GO:0004519">
    <property type="term" value="F:endonuclease activity"/>
    <property type="evidence" value="ECO:0007669"/>
    <property type="project" value="UniProtKB-KW"/>
</dbReference>
<evidence type="ECO:0000259" key="1">
    <source>
        <dbReference type="Pfam" id="PF05685"/>
    </source>
</evidence>
<reference evidence="2 3" key="1">
    <citation type="submission" date="2024-06" db="EMBL/GenBank/DDBJ databases">
        <title>The Natural Products Discovery Center: Release of the First 8490 Sequenced Strains for Exploring Actinobacteria Biosynthetic Diversity.</title>
        <authorList>
            <person name="Kalkreuter E."/>
            <person name="Kautsar S.A."/>
            <person name="Yang D."/>
            <person name="Bader C.D."/>
            <person name="Teijaro C.N."/>
            <person name="Fluegel L."/>
            <person name="Davis C.M."/>
            <person name="Simpson J.R."/>
            <person name="Lauterbach L."/>
            <person name="Steele A.D."/>
            <person name="Gui C."/>
            <person name="Meng S."/>
            <person name="Li G."/>
            <person name="Viehrig K."/>
            <person name="Ye F."/>
            <person name="Su P."/>
            <person name="Kiefer A.F."/>
            <person name="Nichols A."/>
            <person name="Cepeda A.J."/>
            <person name="Yan W."/>
            <person name="Fan B."/>
            <person name="Jiang Y."/>
            <person name="Adhikari A."/>
            <person name="Zheng C.-J."/>
            <person name="Schuster L."/>
            <person name="Cowan T.M."/>
            <person name="Smanski M.J."/>
            <person name="Chevrette M.G."/>
            <person name="De Carvalho L.P.S."/>
            <person name="Shen B."/>
        </authorList>
    </citation>
    <scope>NUCLEOTIDE SEQUENCE [LARGE SCALE GENOMIC DNA]</scope>
    <source>
        <strain evidence="2 3">NPDC047833</strain>
    </source>
</reference>
<dbReference type="InterPro" id="IPR011335">
    <property type="entry name" value="Restrct_endonuc-II-like"/>
</dbReference>
<organism evidence="2 3">
    <name type="scientific">Streptomyces huasconensis</name>
    <dbReference type="NCBI Taxonomy" id="1854574"/>
    <lineage>
        <taxon>Bacteria</taxon>
        <taxon>Bacillati</taxon>
        <taxon>Actinomycetota</taxon>
        <taxon>Actinomycetes</taxon>
        <taxon>Kitasatosporales</taxon>
        <taxon>Streptomycetaceae</taxon>
        <taxon>Streptomyces</taxon>
    </lineage>
</organism>
<keyword evidence="2" id="KW-0378">Hydrolase</keyword>
<name>A0ABV3LR15_9ACTN</name>
<sequence>MDAPSAWDVLDGVTLPRGHRVEITDGKILLAPRDEYQWKVILEAAPQIKQQLAARGDILSDVMIDFPSSQYGYAPDLAVIAPGAERNSRGRFEWHSLEAVLEIVSKSSRDNDFAKKVRLYAECGIPVYVVIDPEAGICTVHRRPTRTGAYEDEAEVPFGADLVLPLAGREITVKTEGFPKAGDLG</sequence>
<proteinExistence type="predicted"/>
<evidence type="ECO:0000313" key="3">
    <source>
        <dbReference type="Proteomes" id="UP001553843"/>
    </source>
</evidence>